<protein>
    <recommendedName>
        <fullName evidence="1">Creatinase N-terminal domain-containing protein</fullName>
    </recommendedName>
</protein>
<evidence type="ECO:0000259" key="1">
    <source>
        <dbReference type="Pfam" id="PF01321"/>
    </source>
</evidence>
<dbReference type="InterPro" id="IPR000587">
    <property type="entry name" value="Creatinase_N"/>
</dbReference>
<evidence type="ECO:0000313" key="2">
    <source>
        <dbReference type="EMBL" id="AEE52365.1"/>
    </source>
</evidence>
<dbReference type="RefSeq" id="WP_013766903.1">
    <property type="nucleotide sequence ID" value="NC_015510.1"/>
</dbReference>
<accession>F4KTF1</accession>
<dbReference type="EMBL" id="CP002691">
    <property type="protein sequence ID" value="AEE52365.1"/>
    <property type="molecule type" value="Genomic_DNA"/>
</dbReference>
<dbReference type="Gene3D" id="3.40.350.10">
    <property type="entry name" value="Creatinase/prolidase N-terminal domain"/>
    <property type="match status" value="1"/>
</dbReference>
<dbReference type="SUPFAM" id="SSF55920">
    <property type="entry name" value="Creatinase/aminopeptidase"/>
    <property type="match status" value="1"/>
</dbReference>
<dbReference type="InterPro" id="IPR029149">
    <property type="entry name" value="Creatin/AminoP/Spt16_N"/>
</dbReference>
<dbReference type="STRING" id="760192.Halhy_4525"/>
<dbReference type="Gene3D" id="3.90.230.10">
    <property type="entry name" value="Creatinase/methionine aminopeptidase superfamily"/>
    <property type="match status" value="1"/>
</dbReference>
<gene>
    <name evidence="2" type="ordered locus">Halhy_4525</name>
</gene>
<sequence>MTINHTSVELPDFGMPSAEPILSQAIYEQRIAKLRQKMQALELDFVIVYGDREHNANTTYLCGYDPRFEESLLIVGKTGLPHLLLGNEGWGYAELAPLPMQRVLFQSLSLMGQDRLSGVSLNDALAAAGINSESNIGVAGWKYFTTAEFSEPEYVFETPSYLIDALRKLSGNPQQVRNVNAIFMNPDDGLRILNEAEQLAMFEFAACYTSSGLKSVLFNMRPGLTEMEATTLMELNGFPLGAHTMLSNGPRAAYGLPSPSMNTLKVGEPFTMCMCLWGGLNARAGWLVHDESELPEGVKDYLQKLAIPYFRAIVKWYEHIGIGVPAGELYDLIHGEIGDPFFGVKLNPGHFIHLDEWVHSPVYKGSELKFKSGMAMQVDVIPGTGTAYHTSNIEDGIALADESLREEIAQKFPEMWQRIQARRKFMAEVIGIKLKPEVLPFSNIPAYLPPYLLSPEKVLKVER</sequence>
<name>F4KTF1_HALH1</name>
<feature type="domain" description="Creatinase N-terminal" evidence="1">
    <location>
        <begin position="30"/>
        <end position="138"/>
    </location>
</feature>
<keyword evidence="3" id="KW-1185">Reference proteome</keyword>
<dbReference type="AlphaFoldDB" id="F4KTF1"/>
<evidence type="ECO:0000313" key="3">
    <source>
        <dbReference type="Proteomes" id="UP000008461"/>
    </source>
</evidence>
<dbReference type="KEGG" id="hhy:Halhy_4525"/>
<organism evidence="2 3">
    <name type="scientific">Haliscomenobacter hydrossis (strain ATCC 27775 / DSM 1100 / LMG 10767 / O)</name>
    <dbReference type="NCBI Taxonomy" id="760192"/>
    <lineage>
        <taxon>Bacteria</taxon>
        <taxon>Pseudomonadati</taxon>
        <taxon>Bacteroidota</taxon>
        <taxon>Saprospiria</taxon>
        <taxon>Saprospirales</taxon>
        <taxon>Haliscomenobacteraceae</taxon>
        <taxon>Haliscomenobacter</taxon>
    </lineage>
</organism>
<dbReference type="HOGENOM" id="CLU_047234_0_0_10"/>
<dbReference type="OrthoDB" id="9778159at2"/>
<dbReference type="InterPro" id="IPR036005">
    <property type="entry name" value="Creatinase/aminopeptidase-like"/>
</dbReference>
<dbReference type="eggNOG" id="COG0006">
    <property type="taxonomic scope" value="Bacteria"/>
</dbReference>
<proteinExistence type="predicted"/>
<reference key="2">
    <citation type="submission" date="2011-04" db="EMBL/GenBank/DDBJ databases">
        <title>Complete sequence of chromosome of Haliscomenobacter hydrossis DSM 1100.</title>
        <authorList>
            <consortium name="US DOE Joint Genome Institute (JGI-PGF)"/>
            <person name="Lucas S."/>
            <person name="Han J."/>
            <person name="Lapidus A."/>
            <person name="Bruce D."/>
            <person name="Goodwin L."/>
            <person name="Pitluck S."/>
            <person name="Peters L."/>
            <person name="Kyrpides N."/>
            <person name="Mavromatis K."/>
            <person name="Ivanova N."/>
            <person name="Ovchinnikova G."/>
            <person name="Pagani I."/>
            <person name="Daligault H."/>
            <person name="Detter J.C."/>
            <person name="Han C."/>
            <person name="Land M."/>
            <person name="Hauser L."/>
            <person name="Markowitz V."/>
            <person name="Cheng J.-F."/>
            <person name="Hugenholtz P."/>
            <person name="Woyke T."/>
            <person name="Wu D."/>
            <person name="Verbarg S."/>
            <person name="Frueling A."/>
            <person name="Brambilla E."/>
            <person name="Klenk H.-P."/>
            <person name="Eisen J.A."/>
        </authorList>
    </citation>
    <scope>NUCLEOTIDE SEQUENCE</scope>
    <source>
        <strain>DSM 1100</strain>
    </source>
</reference>
<dbReference type="SUPFAM" id="SSF53092">
    <property type="entry name" value="Creatinase/prolidase N-terminal domain"/>
    <property type="match status" value="1"/>
</dbReference>
<reference evidence="2 3" key="1">
    <citation type="journal article" date="2011" name="Stand. Genomic Sci.">
        <title>Complete genome sequence of Haliscomenobacter hydrossis type strain (O).</title>
        <authorList>
            <consortium name="US DOE Joint Genome Institute (JGI-PGF)"/>
            <person name="Daligault H."/>
            <person name="Lapidus A."/>
            <person name="Zeytun A."/>
            <person name="Nolan M."/>
            <person name="Lucas S."/>
            <person name="Del Rio T.G."/>
            <person name="Tice H."/>
            <person name="Cheng J.F."/>
            <person name="Tapia R."/>
            <person name="Han C."/>
            <person name="Goodwin L."/>
            <person name="Pitluck S."/>
            <person name="Liolios K."/>
            <person name="Pagani I."/>
            <person name="Ivanova N."/>
            <person name="Huntemann M."/>
            <person name="Mavromatis K."/>
            <person name="Mikhailova N."/>
            <person name="Pati A."/>
            <person name="Chen A."/>
            <person name="Palaniappan K."/>
            <person name="Land M."/>
            <person name="Hauser L."/>
            <person name="Brambilla E.M."/>
            <person name="Rohde M."/>
            <person name="Verbarg S."/>
            <person name="Goker M."/>
            <person name="Bristow J."/>
            <person name="Eisen J.A."/>
            <person name="Markowitz V."/>
            <person name="Hugenholtz P."/>
            <person name="Kyrpides N.C."/>
            <person name="Klenk H.P."/>
            <person name="Woyke T."/>
        </authorList>
    </citation>
    <scope>NUCLEOTIDE SEQUENCE [LARGE SCALE GENOMIC DNA]</scope>
    <source>
        <strain evidence="3">ATCC 27775 / DSM 1100 / LMG 10767 / O</strain>
    </source>
</reference>
<dbReference type="Proteomes" id="UP000008461">
    <property type="component" value="Chromosome"/>
</dbReference>
<dbReference type="Pfam" id="PF01321">
    <property type="entry name" value="Creatinase_N"/>
    <property type="match status" value="1"/>
</dbReference>